<dbReference type="RefSeq" id="XP_018296608.1">
    <property type="nucleotide sequence ID" value="XM_018430438.1"/>
</dbReference>
<evidence type="ECO:0000256" key="1">
    <source>
        <dbReference type="SAM" id="MobiDB-lite"/>
    </source>
</evidence>
<keyword evidence="2" id="KW-1133">Transmembrane helix</keyword>
<protein>
    <submittedName>
        <fullName evidence="3">Uncharacterized protein</fullName>
    </submittedName>
</protein>
<organism evidence="3 4">
    <name type="scientific">Phycomyces blakesleeanus (strain ATCC 8743b / DSM 1359 / FGSC 10004 / NBRC 33097 / NRRL 1555)</name>
    <dbReference type="NCBI Taxonomy" id="763407"/>
    <lineage>
        <taxon>Eukaryota</taxon>
        <taxon>Fungi</taxon>
        <taxon>Fungi incertae sedis</taxon>
        <taxon>Mucoromycota</taxon>
        <taxon>Mucoromycotina</taxon>
        <taxon>Mucoromycetes</taxon>
        <taxon>Mucorales</taxon>
        <taxon>Phycomycetaceae</taxon>
        <taxon>Phycomyces</taxon>
    </lineage>
</organism>
<dbReference type="EMBL" id="KV440973">
    <property type="protein sequence ID" value="OAD78568.1"/>
    <property type="molecule type" value="Genomic_DNA"/>
</dbReference>
<dbReference type="VEuPathDB" id="FungiDB:PHYBLDRAFT_140638"/>
<keyword evidence="2" id="KW-0812">Transmembrane</keyword>
<proteinExistence type="predicted"/>
<evidence type="ECO:0000256" key="2">
    <source>
        <dbReference type="SAM" id="Phobius"/>
    </source>
</evidence>
<accession>A0A167PUR2</accession>
<gene>
    <name evidence="3" type="ORF">PHYBLDRAFT_140638</name>
</gene>
<dbReference type="GeneID" id="28991344"/>
<name>A0A167PUR2_PHYB8</name>
<keyword evidence="4" id="KW-1185">Reference proteome</keyword>
<sequence>MKKRPCNSTSRGSPIAHRDKEMTPSMTRTELKFNLLFLYFISIGVILSLQINHAISFYRPKDRREDLGTRTCLPCR</sequence>
<dbReference type="Proteomes" id="UP000077315">
    <property type="component" value="Unassembled WGS sequence"/>
</dbReference>
<dbReference type="InParanoid" id="A0A167PUR2"/>
<feature type="transmembrane region" description="Helical" evidence="2">
    <location>
        <begin position="36"/>
        <end position="55"/>
    </location>
</feature>
<evidence type="ECO:0000313" key="4">
    <source>
        <dbReference type="Proteomes" id="UP000077315"/>
    </source>
</evidence>
<keyword evidence="2" id="KW-0472">Membrane</keyword>
<feature type="region of interest" description="Disordered" evidence="1">
    <location>
        <begin position="1"/>
        <end position="23"/>
    </location>
</feature>
<feature type="compositionally biased region" description="Polar residues" evidence="1">
    <location>
        <begin position="1"/>
        <end position="12"/>
    </location>
</feature>
<evidence type="ECO:0000313" key="3">
    <source>
        <dbReference type="EMBL" id="OAD78568.1"/>
    </source>
</evidence>
<reference evidence="4" key="1">
    <citation type="submission" date="2015-06" db="EMBL/GenBank/DDBJ databases">
        <title>Expansion of signal transduction pathways in fungi by whole-genome duplication.</title>
        <authorList>
            <consortium name="DOE Joint Genome Institute"/>
            <person name="Corrochano L.M."/>
            <person name="Kuo A."/>
            <person name="Marcet-Houben M."/>
            <person name="Polaino S."/>
            <person name="Salamov A."/>
            <person name="Villalobos J.M."/>
            <person name="Alvarez M.I."/>
            <person name="Avalos J."/>
            <person name="Benito E.P."/>
            <person name="Benoit I."/>
            <person name="Burger G."/>
            <person name="Camino L.P."/>
            <person name="Canovas D."/>
            <person name="Cerda-Olmedo E."/>
            <person name="Cheng J.-F."/>
            <person name="Dominguez A."/>
            <person name="Elias M."/>
            <person name="Eslava A.P."/>
            <person name="Glaser F."/>
            <person name="Grimwood J."/>
            <person name="Gutierrez G."/>
            <person name="Heitman J."/>
            <person name="Henrissat B."/>
            <person name="Iturriaga E.A."/>
            <person name="Lang B.F."/>
            <person name="Lavin J.L."/>
            <person name="Lee S."/>
            <person name="Li W."/>
            <person name="Lindquist E."/>
            <person name="Lopez-Garcia S."/>
            <person name="Luque E.M."/>
            <person name="Marcos A.T."/>
            <person name="Martin J."/>
            <person name="McCluskey K."/>
            <person name="Medina H.R."/>
            <person name="Miralles-Duran A."/>
            <person name="Miyazaki A."/>
            <person name="Munoz-Torres E."/>
            <person name="Oguiza J.A."/>
            <person name="Ohm R."/>
            <person name="Olmedo M."/>
            <person name="Orejas M."/>
            <person name="Ortiz-Castellanos L."/>
            <person name="Pisabarro A.G."/>
            <person name="Rodriguez-Romero J."/>
            <person name="Ruiz-Herrera J."/>
            <person name="Ruiz-Vazquez R."/>
            <person name="Sanz C."/>
            <person name="Schackwitz W."/>
            <person name="Schmutz J."/>
            <person name="Shahriari M."/>
            <person name="Shelest E."/>
            <person name="Silva-Franco F."/>
            <person name="Soanes D."/>
            <person name="Syed K."/>
            <person name="Tagua V.G."/>
            <person name="Talbot N.J."/>
            <person name="Thon M."/>
            <person name="De vries R.P."/>
            <person name="Wiebenga A."/>
            <person name="Yadav J.S."/>
            <person name="Braun E.L."/>
            <person name="Baker S."/>
            <person name="Garre V."/>
            <person name="Horwitz B."/>
            <person name="Torres-Martinez S."/>
            <person name="Idnurm A."/>
            <person name="Herrera-Estrella A."/>
            <person name="Gabaldon T."/>
            <person name="Grigoriev I.V."/>
        </authorList>
    </citation>
    <scope>NUCLEOTIDE SEQUENCE [LARGE SCALE GENOMIC DNA]</scope>
    <source>
        <strain evidence="4">NRRL 1555(-)</strain>
    </source>
</reference>
<dbReference type="AlphaFoldDB" id="A0A167PUR2"/>